<gene>
    <name evidence="1" type="ORF">XYLVIOL_LOCUS737</name>
</gene>
<comment type="caution">
    <text evidence="1">The sequence shown here is derived from an EMBL/GenBank/DDBJ whole genome shotgun (WGS) entry which is preliminary data.</text>
</comment>
<organism evidence="1 2">
    <name type="scientific">Xylocopa violacea</name>
    <name type="common">Violet carpenter bee</name>
    <name type="synonym">Apis violacea</name>
    <dbReference type="NCBI Taxonomy" id="135666"/>
    <lineage>
        <taxon>Eukaryota</taxon>
        <taxon>Metazoa</taxon>
        <taxon>Ecdysozoa</taxon>
        <taxon>Arthropoda</taxon>
        <taxon>Hexapoda</taxon>
        <taxon>Insecta</taxon>
        <taxon>Pterygota</taxon>
        <taxon>Neoptera</taxon>
        <taxon>Endopterygota</taxon>
        <taxon>Hymenoptera</taxon>
        <taxon>Apocrita</taxon>
        <taxon>Aculeata</taxon>
        <taxon>Apoidea</taxon>
        <taxon>Anthophila</taxon>
        <taxon>Apidae</taxon>
        <taxon>Xylocopa</taxon>
        <taxon>Xylocopa</taxon>
    </lineage>
</organism>
<keyword evidence="2" id="KW-1185">Reference proteome</keyword>
<sequence length="144" mass="16962">MAPCSSFKDRTPLHSWFKVIIQVLNREEPRYPFQFGDREMGSCFYWWDLVEINNSGKFDYDSVKNNEKPLYPQEILHHGFQQLELQTINNFLYYSPKKKSNGAKFDEEESHKCGAGLCPIHRVPNTSFKNDEPVDCSRVQHHYA</sequence>
<accession>A0ABP1N0K5</accession>
<proteinExistence type="predicted"/>
<dbReference type="EMBL" id="CAXAJV020001281">
    <property type="protein sequence ID" value="CAL7933932.1"/>
    <property type="molecule type" value="Genomic_DNA"/>
</dbReference>
<evidence type="ECO:0000313" key="1">
    <source>
        <dbReference type="EMBL" id="CAL7933932.1"/>
    </source>
</evidence>
<reference evidence="1 2" key="1">
    <citation type="submission" date="2024-08" db="EMBL/GenBank/DDBJ databases">
        <authorList>
            <person name="Will J Nash"/>
            <person name="Angela Man"/>
            <person name="Seanna McTaggart"/>
            <person name="Kendall Baker"/>
            <person name="Tom Barker"/>
            <person name="Leah Catchpole"/>
            <person name="Alex Durrant"/>
            <person name="Karim Gharbi"/>
            <person name="Naomi Irish"/>
            <person name="Gemy Kaithakottil"/>
            <person name="Debby Ku"/>
            <person name="Aaliyah Providence"/>
            <person name="Felix Shaw"/>
            <person name="David Swarbreck"/>
            <person name="Chris Watkins"/>
            <person name="Ann M. McCartney"/>
            <person name="Giulio Formenti"/>
            <person name="Alice Mouton"/>
            <person name="Noel Vella"/>
            <person name="Bjorn M von Reumont"/>
            <person name="Adriana Vella"/>
            <person name="Wilfried Haerty"/>
        </authorList>
    </citation>
    <scope>NUCLEOTIDE SEQUENCE [LARGE SCALE GENOMIC DNA]</scope>
</reference>
<name>A0ABP1N0K5_XYLVO</name>
<evidence type="ECO:0000313" key="2">
    <source>
        <dbReference type="Proteomes" id="UP001642520"/>
    </source>
</evidence>
<dbReference type="Proteomes" id="UP001642520">
    <property type="component" value="Unassembled WGS sequence"/>
</dbReference>
<protein>
    <submittedName>
        <fullName evidence="1">Uncharacterized protein</fullName>
    </submittedName>
</protein>